<feature type="region of interest" description="Disordered" evidence="1">
    <location>
        <begin position="82"/>
        <end position="127"/>
    </location>
</feature>
<name>A0ABU6UYF9_9FABA</name>
<protein>
    <submittedName>
        <fullName evidence="2">Uncharacterized protein</fullName>
    </submittedName>
</protein>
<gene>
    <name evidence="2" type="ORF">PIB30_102276</name>
</gene>
<evidence type="ECO:0000313" key="3">
    <source>
        <dbReference type="Proteomes" id="UP001341840"/>
    </source>
</evidence>
<feature type="compositionally biased region" description="Polar residues" evidence="1">
    <location>
        <begin position="82"/>
        <end position="93"/>
    </location>
</feature>
<organism evidence="2 3">
    <name type="scientific">Stylosanthes scabra</name>
    <dbReference type="NCBI Taxonomy" id="79078"/>
    <lineage>
        <taxon>Eukaryota</taxon>
        <taxon>Viridiplantae</taxon>
        <taxon>Streptophyta</taxon>
        <taxon>Embryophyta</taxon>
        <taxon>Tracheophyta</taxon>
        <taxon>Spermatophyta</taxon>
        <taxon>Magnoliopsida</taxon>
        <taxon>eudicotyledons</taxon>
        <taxon>Gunneridae</taxon>
        <taxon>Pentapetalae</taxon>
        <taxon>rosids</taxon>
        <taxon>fabids</taxon>
        <taxon>Fabales</taxon>
        <taxon>Fabaceae</taxon>
        <taxon>Papilionoideae</taxon>
        <taxon>50 kb inversion clade</taxon>
        <taxon>dalbergioids sensu lato</taxon>
        <taxon>Dalbergieae</taxon>
        <taxon>Pterocarpus clade</taxon>
        <taxon>Stylosanthes</taxon>
    </lineage>
</organism>
<sequence>MEAGCPEPPPIDEAALWTRFAGGCKRGRIYGMGVVPSHQHPPLFPDDEDANTASGPLDLRERTQSQEVSELRKAYADMYSLLTQMRSGGSTSAPLPDFPPPPPPPPPPQTDALGTGSPDADDDPDYV</sequence>
<dbReference type="EMBL" id="JASCZI010123954">
    <property type="protein sequence ID" value="MED6165717.1"/>
    <property type="molecule type" value="Genomic_DNA"/>
</dbReference>
<proteinExistence type="predicted"/>
<feature type="compositionally biased region" description="Pro residues" evidence="1">
    <location>
        <begin position="96"/>
        <end position="109"/>
    </location>
</feature>
<feature type="region of interest" description="Disordered" evidence="1">
    <location>
        <begin position="38"/>
        <end position="66"/>
    </location>
</feature>
<evidence type="ECO:0000256" key="1">
    <source>
        <dbReference type="SAM" id="MobiDB-lite"/>
    </source>
</evidence>
<evidence type="ECO:0000313" key="2">
    <source>
        <dbReference type="EMBL" id="MED6165717.1"/>
    </source>
</evidence>
<accession>A0ABU6UYF9</accession>
<reference evidence="2 3" key="1">
    <citation type="journal article" date="2023" name="Plants (Basel)">
        <title>Bridging the Gap: Combining Genomics and Transcriptomics Approaches to Understand Stylosanthes scabra, an Orphan Legume from the Brazilian Caatinga.</title>
        <authorList>
            <person name="Ferreira-Neto J.R.C."/>
            <person name="da Silva M.D."/>
            <person name="Binneck E."/>
            <person name="de Melo N.F."/>
            <person name="da Silva R.H."/>
            <person name="de Melo A.L.T.M."/>
            <person name="Pandolfi V."/>
            <person name="Bustamante F.O."/>
            <person name="Brasileiro-Vidal A.C."/>
            <person name="Benko-Iseppon A.M."/>
        </authorList>
    </citation>
    <scope>NUCLEOTIDE SEQUENCE [LARGE SCALE GENOMIC DNA]</scope>
    <source>
        <tissue evidence="2">Leaves</tissue>
    </source>
</reference>
<comment type="caution">
    <text evidence="2">The sequence shown here is derived from an EMBL/GenBank/DDBJ whole genome shotgun (WGS) entry which is preliminary data.</text>
</comment>
<keyword evidence="3" id="KW-1185">Reference proteome</keyword>
<dbReference type="Proteomes" id="UP001341840">
    <property type="component" value="Unassembled WGS sequence"/>
</dbReference>